<evidence type="ECO:0000313" key="4">
    <source>
        <dbReference type="Proteomes" id="UP001500791"/>
    </source>
</evidence>
<dbReference type="RefSeq" id="WP_167175251.1">
    <property type="nucleotide sequence ID" value="NZ_BAAAEJ010000003.1"/>
</dbReference>
<keyword evidence="2" id="KW-0812">Transmembrane</keyword>
<evidence type="ECO:0008006" key="5">
    <source>
        <dbReference type="Google" id="ProtNLM"/>
    </source>
</evidence>
<feature type="transmembrane region" description="Helical" evidence="2">
    <location>
        <begin position="35"/>
        <end position="55"/>
    </location>
</feature>
<reference evidence="4" key="1">
    <citation type="journal article" date="2019" name="Int. J. Syst. Evol. Microbiol.">
        <title>The Global Catalogue of Microorganisms (GCM) 10K type strain sequencing project: providing services to taxonomists for standard genome sequencing and annotation.</title>
        <authorList>
            <consortium name="The Broad Institute Genomics Platform"/>
            <consortium name="The Broad Institute Genome Sequencing Center for Infectious Disease"/>
            <person name="Wu L."/>
            <person name="Ma J."/>
        </authorList>
    </citation>
    <scope>NUCLEOTIDE SEQUENCE [LARGE SCALE GENOMIC DNA]</scope>
    <source>
        <strain evidence="4">JCM 13476</strain>
    </source>
</reference>
<feature type="transmembrane region" description="Helical" evidence="2">
    <location>
        <begin position="107"/>
        <end position="132"/>
    </location>
</feature>
<feature type="transmembrane region" description="Helical" evidence="2">
    <location>
        <begin position="67"/>
        <end position="87"/>
    </location>
</feature>
<proteinExistence type="predicted"/>
<evidence type="ECO:0000256" key="2">
    <source>
        <dbReference type="SAM" id="Phobius"/>
    </source>
</evidence>
<feature type="transmembrane region" description="Helical" evidence="2">
    <location>
        <begin position="152"/>
        <end position="178"/>
    </location>
</feature>
<feature type="region of interest" description="Disordered" evidence="1">
    <location>
        <begin position="1"/>
        <end position="20"/>
    </location>
</feature>
<evidence type="ECO:0000256" key="1">
    <source>
        <dbReference type="SAM" id="MobiDB-lite"/>
    </source>
</evidence>
<accession>A0ABP3HVW7</accession>
<keyword evidence="2" id="KW-0472">Membrane</keyword>
<name>A0ABP3HVW7_9CAUL</name>
<feature type="compositionally biased region" description="Polar residues" evidence="1">
    <location>
        <begin position="1"/>
        <end position="14"/>
    </location>
</feature>
<dbReference type="EMBL" id="BAAAEJ010000003">
    <property type="protein sequence ID" value="GAA0382232.1"/>
    <property type="molecule type" value="Genomic_DNA"/>
</dbReference>
<sequence>MTDHSAPQNPNTPSIIDRFPGSERVTPRKSLQAKIIASIVAAAWPPLLLTFPFWPPHNLWSGLDTDWRIILLAVGLIAAPIAINRLAKAKRPNNAPWTRRAVIGRYVIYGGLLAACLQVLMTLALAIVAGFAGESFVQALGAIETVVLTFGVIGVPLALMVGVSYALWGGICVAYIAYGKAAPPIRRPF</sequence>
<evidence type="ECO:0000313" key="3">
    <source>
        <dbReference type="EMBL" id="GAA0382232.1"/>
    </source>
</evidence>
<keyword evidence="4" id="KW-1185">Reference proteome</keyword>
<dbReference type="Proteomes" id="UP001500791">
    <property type="component" value="Unassembled WGS sequence"/>
</dbReference>
<organism evidence="3 4">
    <name type="scientific">Brevundimonas terrae</name>
    <dbReference type="NCBI Taxonomy" id="363631"/>
    <lineage>
        <taxon>Bacteria</taxon>
        <taxon>Pseudomonadati</taxon>
        <taxon>Pseudomonadota</taxon>
        <taxon>Alphaproteobacteria</taxon>
        <taxon>Caulobacterales</taxon>
        <taxon>Caulobacteraceae</taxon>
        <taxon>Brevundimonas</taxon>
    </lineage>
</organism>
<protein>
    <recommendedName>
        <fullName evidence="5">Phthalate transporter</fullName>
    </recommendedName>
</protein>
<keyword evidence="2" id="KW-1133">Transmembrane helix</keyword>
<comment type="caution">
    <text evidence="3">The sequence shown here is derived from an EMBL/GenBank/DDBJ whole genome shotgun (WGS) entry which is preliminary data.</text>
</comment>
<gene>
    <name evidence="3" type="ORF">GCM10009093_06500</name>
</gene>